<proteinExistence type="predicted"/>
<feature type="compositionally biased region" description="Polar residues" evidence="2">
    <location>
        <begin position="408"/>
        <end position="420"/>
    </location>
</feature>
<keyword evidence="4" id="KW-1185">Reference proteome</keyword>
<feature type="coiled-coil region" evidence="1">
    <location>
        <begin position="157"/>
        <end position="194"/>
    </location>
</feature>
<feature type="compositionally biased region" description="Polar residues" evidence="2">
    <location>
        <begin position="508"/>
        <end position="524"/>
    </location>
</feature>
<feature type="region of interest" description="Disordered" evidence="2">
    <location>
        <begin position="266"/>
        <end position="568"/>
    </location>
</feature>
<dbReference type="InParanoid" id="A0A2T3A8T2"/>
<feature type="compositionally biased region" description="Basic and acidic residues" evidence="2">
    <location>
        <begin position="394"/>
        <end position="407"/>
    </location>
</feature>
<dbReference type="STRING" id="2025994.A0A2T3A8T2"/>
<accession>A0A2T3A8T2</accession>
<evidence type="ECO:0000256" key="1">
    <source>
        <dbReference type="SAM" id="Coils"/>
    </source>
</evidence>
<reference evidence="3 4" key="1">
    <citation type="journal article" date="2018" name="Mycol. Prog.">
        <title>Coniella lustricola, a new species from submerged detritus.</title>
        <authorList>
            <person name="Raudabaugh D.B."/>
            <person name="Iturriaga T."/>
            <person name="Carver A."/>
            <person name="Mondo S."/>
            <person name="Pangilinan J."/>
            <person name="Lipzen A."/>
            <person name="He G."/>
            <person name="Amirebrahimi M."/>
            <person name="Grigoriev I.V."/>
            <person name="Miller A.N."/>
        </authorList>
    </citation>
    <scope>NUCLEOTIDE SEQUENCE [LARGE SCALE GENOMIC DNA]</scope>
    <source>
        <strain evidence="3 4">B22-T-1</strain>
    </source>
</reference>
<sequence length="568" mass="60934">MAQHTFTTSSNSFNMASSGLASRRGGQTIKPLSVEALKTHPSDPKENAIPTPRTSRGHLLAGLRTAPKTSIGSTFAVNTPTDSSASLRSLMYGDNGPKTSLPGYGAANTSQSFGNMMSYGQQQQQQQQYTPEQILAPPEIHIDDQEGLDAQMDPDLYARLLQQNLQLARQRQMLQQQLYNLTQAQQQLDAMNMNGNQGYQGLYQQQLMQQQAALAAQAAQASQAAQQPTIYTYIDPATGQQAYYIDQSAQLNSQYLDQAQLNGAYQQSQQQQRQQQLQTNTAPRLEVSPAREPGQSIFRHVTPPRRNDSPLIENPAPLPPPSANAFRRGHKKSSSLMLSGLNNANLSAGQEPPKSAGPRTPSFPATPMTGGYGPGQARAGEHPVRQPRGPPSIEELKAKPTSKHEGSKNFSARTRRSAINNLKRAGFERRKVTGSSSTGSITPISETAEEAQSPVTDNESESGRSGSGSLNGEEVEPSVPSSRTSTGSWGAIGSDRPSSRQKARKSADSVSSGSGDETASNGSFASVFKRPGRASGRSSVGPDSPAQRKAPMMVLTSAEKRKNGALFV</sequence>
<protein>
    <submittedName>
        <fullName evidence="3">Uncharacterized protein</fullName>
    </submittedName>
</protein>
<feature type="compositionally biased region" description="Polar residues" evidence="2">
    <location>
        <begin position="1"/>
        <end position="20"/>
    </location>
</feature>
<feature type="region of interest" description="Disordered" evidence="2">
    <location>
        <begin position="1"/>
        <end position="55"/>
    </location>
</feature>
<feature type="compositionally biased region" description="Low complexity" evidence="2">
    <location>
        <begin position="433"/>
        <end position="446"/>
    </location>
</feature>
<dbReference type="Proteomes" id="UP000241462">
    <property type="component" value="Unassembled WGS sequence"/>
</dbReference>
<dbReference type="EMBL" id="KZ678436">
    <property type="protein sequence ID" value="PSR85881.1"/>
    <property type="molecule type" value="Genomic_DNA"/>
</dbReference>
<name>A0A2T3A8T2_9PEZI</name>
<feature type="compositionally biased region" description="Polar residues" evidence="2">
    <location>
        <begin position="479"/>
        <end position="488"/>
    </location>
</feature>
<evidence type="ECO:0000256" key="2">
    <source>
        <dbReference type="SAM" id="MobiDB-lite"/>
    </source>
</evidence>
<feature type="compositionally biased region" description="Low complexity" evidence="2">
    <location>
        <begin position="266"/>
        <end position="278"/>
    </location>
</feature>
<gene>
    <name evidence="3" type="ORF">BD289DRAFT_367865</name>
</gene>
<evidence type="ECO:0000313" key="3">
    <source>
        <dbReference type="EMBL" id="PSR85881.1"/>
    </source>
</evidence>
<organism evidence="3 4">
    <name type="scientific">Coniella lustricola</name>
    <dbReference type="NCBI Taxonomy" id="2025994"/>
    <lineage>
        <taxon>Eukaryota</taxon>
        <taxon>Fungi</taxon>
        <taxon>Dikarya</taxon>
        <taxon>Ascomycota</taxon>
        <taxon>Pezizomycotina</taxon>
        <taxon>Sordariomycetes</taxon>
        <taxon>Sordariomycetidae</taxon>
        <taxon>Diaporthales</taxon>
        <taxon>Schizoparmaceae</taxon>
        <taxon>Coniella</taxon>
    </lineage>
</organism>
<feature type="compositionally biased region" description="Basic and acidic residues" evidence="2">
    <location>
        <begin position="37"/>
        <end position="46"/>
    </location>
</feature>
<evidence type="ECO:0000313" key="4">
    <source>
        <dbReference type="Proteomes" id="UP000241462"/>
    </source>
</evidence>
<dbReference type="AlphaFoldDB" id="A0A2T3A8T2"/>
<keyword evidence="1" id="KW-0175">Coiled coil</keyword>
<feature type="compositionally biased region" description="Polar residues" evidence="2">
    <location>
        <begin position="334"/>
        <end position="348"/>
    </location>
</feature>
<feature type="compositionally biased region" description="Low complexity" evidence="2">
    <location>
        <begin position="463"/>
        <end position="472"/>
    </location>
</feature>
<dbReference type="OrthoDB" id="4092340at2759"/>